<evidence type="ECO:0000313" key="3">
    <source>
        <dbReference type="Proteomes" id="UP001633002"/>
    </source>
</evidence>
<proteinExistence type="predicted"/>
<comment type="caution">
    <text evidence="2">The sequence shown here is derived from an EMBL/GenBank/DDBJ whole genome shotgun (WGS) entry which is preliminary data.</text>
</comment>
<dbReference type="EMBL" id="JBJQOH010000001">
    <property type="protein sequence ID" value="KAL3701283.1"/>
    <property type="molecule type" value="Genomic_DNA"/>
</dbReference>
<dbReference type="Pfam" id="PF13966">
    <property type="entry name" value="zf-RVT"/>
    <property type="match status" value="1"/>
</dbReference>
<protein>
    <recommendedName>
        <fullName evidence="1">Reverse transcriptase zinc-binding domain-containing protein</fullName>
    </recommendedName>
</protein>
<feature type="domain" description="Reverse transcriptase zinc-binding" evidence="1">
    <location>
        <begin position="211"/>
        <end position="277"/>
    </location>
</feature>
<dbReference type="Proteomes" id="UP001633002">
    <property type="component" value="Unassembled WGS sequence"/>
</dbReference>
<evidence type="ECO:0000313" key="2">
    <source>
        <dbReference type="EMBL" id="KAL3701283.1"/>
    </source>
</evidence>
<organism evidence="2 3">
    <name type="scientific">Riccia sorocarpa</name>
    <dbReference type="NCBI Taxonomy" id="122646"/>
    <lineage>
        <taxon>Eukaryota</taxon>
        <taxon>Viridiplantae</taxon>
        <taxon>Streptophyta</taxon>
        <taxon>Embryophyta</taxon>
        <taxon>Marchantiophyta</taxon>
        <taxon>Marchantiopsida</taxon>
        <taxon>Marchantiidae</taxon>
        <taxon>Marchantiales</taxon>
        <taxon>Ricciaceae</taxon>
        <taxon>Riccia</taxon>
    </lineage>
</organism>
<reference evidence="2 3" key="1">
    <citation type="submission" date="2024-09" db="EMBL/GenBank/DDBJ databases">
        <title>Chromosome-scale assembly of Riccia sorocarpa.</title>
        <authorList>
            <person name="Paukszto L."/>
        </authorList>
    </citation>
    <scope>NUCLEOTIDE SEQUENCE [LARGE SCALE GENOMIC DNA]</scope>
    <source>
        <strain evidence="2">LP-2024</strain>
        <tissue evidence="2">Aerial parts of the thallus</tissue>
    </source>
</reference>
<dbReference type="InterPro" id="IPR026960">
    <property type="entry name" value="RVT-Znf"/>
</dbReference>
<evidence type="ECO:0000259" key="1">
    <source>
        <dbReference type="Pfam" id="PF13966"/>
    </source>
</evidence>
<dbReference type="AlphaFoldDB" id="A0ABD3IC92"/>
<name>A0ABD3IC92_9MARC</name>
<sequence length="401" mass="45754">MLSFSIALTWFRQADLHKFERLFAVYLWGSAVDGKAKTALAAWTYVAKPLTLGGLDMPYLQLAPFAKFVLTTCVEVRNFWRWKPNQRLLPSLEPLGFLIKLLCKAGSITADRSVELTSLLEDFLATPVYILHDAPCMDYIAELSDWGFTADSWSLQLDEWVLISPISVSSKGFPLTVKGIHGLLSEVDAMFTLPRINARWLMDLTVNVWVAFFRALWSSGLHRRDGIFLWRVIFRSFFTGSRASSMGVSEGICLFCALHLEDVPHLFFLCPSKVQFWQQIVLSFPLLRGFITDLLAGHPFPSVFLIILDFTRGSRFFYALFISKLLRLLWRLRCDFLFRGVCDFGSFHKPLVQTVEVLLSQVRRSGRAKRDLAKRALIASLQARAWIPEKFLLQINAVLQG</sequence>
<accession>A0ABD3IC92</accession>
<gene>
    <name evidence="2" type="ORF">R1sor_019305</name>
</gene>
<keyword evidence="3" id="KW-1185">Reference proteome</keyword>